<keyword evidence="4" id="KW-0238">DNA-binding</keyword>
<feature type="compositionally biased region" description="Acidic residues" evidence="7">
    <location>
        <begin position="40"/>
        <end position="61"/>
    </location>
</feature>
<dbReference type="GO" id="GO:0051382">
    <property type="term" value="P:kinetochore assembly"/>
    <property type="evidence" value="ECO:0007669"/>
    <property type="project" value="InterPro"/>
</dbReference>
<dbReference type="PANTHER" id="PTHR28680:SF1">
    <property type="entry name" value="CENTROMERE PROTEIN X"/>
    <property type="match status" value="1"/>
</dbReference>
<keyword evidence="3" id="KW-0227">DNA damage</keyword>
<accession>K8EBV2</accession>
<dbReference type="KEGG" id="bpg:Bathy03g00340"/>
<keyword evidence="5" id="KW-0234">DNA repair</keyword>
<gene>
    <name evidence="8" type="ORF">Bathy03g00340</name>
</gene>
<feature type="region of interest" description="Disordered" evidence="7">
    <location>
        <begin position="19"/>
        <end position="62"/>
    </location>
</feature>
<evidence type="ECO:0000256" key="6">
    <source>
        <dbReference type="ARBA" id="ARBA00023242"/>
    </source>
</evidence>
<dbReference type="RefSeq" id="XP_007513970.1">
    <property type="nucleotide sequence ID" value="XM_007513908.1"/>
</dbReference>
<protein>
    <submittedName>
        <fullName evidence="8">DUF2008-containing protein</fullName>
    </submittedName>
</protein>
<evidence type="ECO:0000313" key="9">
    <source>
        <dbReference type="Proteomes" id="UP000198341"/>
    </source>
</evidence>
<comment type="similarity">
    <text evidence="2">Belongs to the CENP-X/MHF2 family.</text>
</comment>
<dbReference type="Gene3D" id="6.10.130.30">
    <property type="match status" value="1"/>
</dbReference>
<evidence type="ECO:0000256" key="5">
    <source>
        <dbReference type="ARBA" id="ARBA00023204"/>
    </source>
</evidence>
<dbReference type="EMBL" id="FO082276">
    <property type="protein sequence ID" value="CCO15407.1"/>
    <property type="molecule type" value="Genomic_DNA"/>
</dbReference>
<evidence type="ECO:0000256" key="7">
    <source>
        <dbReference type="SAM" id="MobiDB-lite"/>
    </source>
</evidence>
<dbReference type="Proteomes" id="UP000198341">
    <property type="component" value="Chromosome 3"/>
</dbReference>
<dbReference type="Pfam" id="PF09415">
    <property type="entry name" value="CENP-X"/>
    <property type="match status" value="1"/>
</dbReference>
<dbReference type="PANTHER" id="PTHR28680">
    <property type="entry name" value="CENTROMERE PROTEIN X"/>
    <property type="match status" value="1"/>
</dbReference>
<name>K8EBV2_9CHLO</name>
<organism evidence="8 9">
    <name type="scientific">Bathycoccus prasinos</name>
    <dbReference type="NCBI Taxonomy" id="41875"/>
    <lineage>
        <taxon>Eukaryota</taxon>
        <taxon>Viridiplantae</taxon>
        <taxon>Chlorophyta</taxon>
        <taxon>Mamiellophyceae</taxon>
        <taxon>Mamiellales</taxon>
        <taxon>Bathycoccaceae</taxon>
        <taxon>Bathycoccus</taxon>
    </lineage>
</organism>
<evidence type="ECO:0000256" key="4">
    <source>
        <dbReference type="ARBA" id="ARBA00023125"/>
    </source>
</evidence>
<dbReference type="GO" id="GO:0031297">
    <property type="term" value="P:replication fork processing"/>
    <property type="evidence" value="ECO:0007669"/>
    <property type="project" value="TreeGrafter"/>
</dbReference>
<evidence type="ECO:0000256" key="3">
    <source>
        <dbReference type="ARBA" id="ARBA00022763"/>
    </source>
</evidence>
<dbReference type="GO" id="GO:0071821">
    <property type="term" value="C:FANCM-MHF complex"/>
    <property type="evidence" value="ECO:0007669"/>
    <property type="project" value="TreeGrafter"/>
</dbReference>
<evidence type="ECO:0000256" key="1">
    <source>
        <dbReference type="ARBA" id="ARBA00004123"/>
    </source>
</evidence>
<dbReference type="AlphaFoldDB" id="K8EBV2"/>
<dbReference type="CDD" id="cd22921">
    <property type="entry name" value="HFD_CENP-X"/>
    <property type="match status" value="1"/>
</dbReference>
<evidence type="ECO:0000256" key="2">
    <source>
        <dbReference type="ARBA" id="ARBA00009359"/>
    </source>
</evidence>
<dbReference type="GO" id="GO:0003677">
    <property type="term" value="F:DNA binding"/>
    <property type="evidence" value="ECO:0007669"/>
    <property type="project" value="UniProtKB-KW"/>
</dbReference>
<keyword evidence="6" id="KW-0539">Nucleus</keyword>
<dbReference type="STRING" id="41875.K8EBV2"/>
<sequence length="114" mass="12715">MTPEVLLEVFRISWAKETAKKKREKRLLEGGIPAEKIRGDDDDDEEEEEENGDSDSEEMNITDEALIASNAVMNSFLREVVHRAAAAAEEDGDSSVTGVHLERILPQLLLDFTS</sequence>
<dbReference type="GO" id="GO:0000712">
    <property type="term" value="P:resolution of meiotic recombination intermediates"/>
    <property type="evidence" value="ECO:0007669"/>
    <property type="project" value="TreeGrafter"/>
</dbReference>
<dbReference type="GO" id="GO:0006281">
    <property type="term" value="P:DNA repair"/>
    <property type="evidence" value="ECO:0007669"/>
    <property type="project" value="UniProtKB-KW"/>
</dbReference>
<reference evidence="8 9" key="1">
    <citation type="submission" date="2011-10" db="EMBL/GenBank/DDBJ databases">
        <authorList>
            <person name="Genoscope - CEA"/>
        </authorList>
    </citation>
    <scope>NUCLEOTIDE SEQUENCE [LARGE SCALE GENOMIC DNA]</scope>
    <source>
        <strain evidence="8 9">RCC 1105</strain>
    </source>
</reference>
<evidence type="ECO:0000313" key="8">
    <source>
        <dbReference type="EMBL" id="CCO15407.1"/>
    </source>
</evidence>
<keyword evidence="9" id="KW-1185">Reference proteome</keyword>
<dbReference type="InterPro" id="IPR018552">
    <property type="entry name" value="CENP-X"/>
</dbReference>
<comment type="subcellular location">
    <subcellularLocation>
        <location evidence="1">Nucleus</location>
    </subcellularLocation>
</comment>
<dbReference type="GeneID" id="19016572"/>
<proteinExistence type="inferred from homology"/>